<organism evidence="2 3">
    <name type="scientific">Pectobacterium polonicum</name>
    <dbReference type="NCBI Taxonomy" id="2485124"/>
    <lineage>
        <taxon>Bacteria</taxon>
        <taxon>Pseudomonadati</taxon>
        <taxon>Pseudomonadota</taxon>
        <taxon>Gammaproteobacteria</taxon>
        <taxon>Enterobacterales</taxon>
        <taxon>Pectobacteriaceae</taxon>
        <taxon>Pectobacterium</taxon>
    </lineage>
</organism>
<gene>
    <name evidence="2" type="ORF">LW347_00305</name>
</gene>
<dbReference type="EMBL" id="CP090065">
    <property type="protein sequence ID" value="UVO08495.1"/>
    <property type="molecule type" value="Genomic_DNA"/>
</dbReference>
<evidence type="ECO:0000256" key="1">
    <source>
        <dbReference type="SAM" id="MobiDB-lite"/>
    </source>
</evidence>
<evidence type="ECO:0000313" key="2">
    <source>
        <dbReference type="EMBL" id="UVO08495.1"/>
    </source>
</evidence>
<proteinExistence type="predicted"/>
<dbReference type="AlphaFoldDB" id="A0AAE9SZT9"/>
<protein>
    <submittedName>
        <fullName evidence="2">Uncharacterized protein</fullName>
    </submittedName>
</protein>
<accession>A0AAE9SZT9</accession>
<dbReference type="KEGG" id="ppoo:LW347_00305"/>
<dbReference type="RefSeq" id="WP_258883673.1">
    <property type="nucleotide sequence ID" value="NZ_CP090065.1"/>
</dbReference>
<evidence type="ECO:0000313" key="3">
    <source>
        <dbReference type="Proteomes" id="UP001059272"/>
    </source>
</evidence>
<name>A0AAE9SZT9_9GAMM</name>
<sequence length="30" mass="3328">MDSGIIKAQDNNRVYVEPAKNKPLSPKNAE</sequence>
<feature type="region of interest" description="Disordered" evidence="1">
    <location>
        <begin position="1"/>
        <end position="30"/>
    </location>
</feature>
<reference evidence="2" key="1">
    <citation type="submission" date="2021-12" db="EMBL/GenBank/DDBJ databases">
        <title>Genome sequence of novel Pectobacterium sp. causing blackleg.</title>
        <authorList>
            <person name="Wang J."/>
        </authorList>
    </citation>
    <scope>NUCLEOTIDE SEQUENCE</scope>
    <source>
        <strain evidence="2">BY21311</strain>
    </source>
</reference>
<dbReference type="Proteomes" id="UP001059272">
    <property type="component" value="Chromosome"/>
</dbReference>